<dbReference type="PANTHER" id="PTHR47980">
    <property type="entry name" value="LD44762P"/>
    <property type="match status" value="1"/>
</dbReference>
<dbReference type="SMART" id="SM00173">
    <property type="entry name" value="RAS"/>
    <property type="match status" value="1"/>
</dbReference>
<dbReference type="GO" id="GO:0012505">
    <property type="term" value="C:endomembrane system"/>
    <property type="evidence" value="ECO:0007669"/>
    <property type="project" value="UniProtKB-SubCell"/>
</dbReference>
<dbReference type="SUPFAM" id="SSF52540">
    <property type="entry name" value="P-loop containing nucleoside triphosphate hydrolases"/>
    <property type="match status" value="1"/>
</dbReference>
<dbReference type="SMART" id="SM00174">
    <property type="entry name" value="RHO"/>
    <property type="match status" value="1"/>
</dbReference>
<dbReference type="GO" id="GO:0003924">
    <property type="term" value="F:GTPase activity"/>
    <property type="evidence" value="ECO:0007669"/>
    <property type="project" value="InterPro"/>
</dbReference>
<dbReference type="PROSITE" id="PS51419">
    <property type="entry name" value="RAB"/>
    <property type="match status" value="1"/>
</dbReference>
<comment type="caution">
    <text evidence="5">The sequence shown here is derived from an EMBL/GenBank/DDBJ whole genome shotgun (WGS) entry which is preliminary data.</text>
</comment>
<evidence type="ECO:0000256" key="1">
    <source>
        <dbReference type="ARBA" id="ARBA00006270"/>
    </source>
</evidence>
<dbReference type="GO" id="GO:0005525">
    <property type="term" value="F:GTP binding"/>
    <property type="evidence" value="ECO:0007669"/>
    <property type="project" value="UniProtKB-KW"/>
</dbReference>
<feature type="non-terminal residue" evidence="5">
    <location>
        <position position="1"/>
    </location>
</feature>
<dbReference type="Gene3D" id="3.40.50.300">
    <property type="entry name" value="P-loop containing nucleotide triphosphate hydrolases"/>
    <property type="match status" value="2"/>
</dbReference>
<comment type="similarity">
    <text evidence="1">Belongs to the small GTPase superfamily. Rab family.</text>
</comment>
<dbReference type="OrthoDB" id="9989112at2759"/>
<sequence>VGKSQLFLRFYDGFFLPTYTITSGADYRSKDIAMDDIKIRIDTWDAVNQQHSDVIIHAKKWFEYIKQFVYEGASVILVGNKCDEVENKVITKEQGQALADEFKVKFFETSAKLDINVEEAFYTLVRDIKEILIDPYQFEQETTTKEQSKESVDDSKISNVKQTLSTLARDVKEMIIGTNQVDVSSDSIFYDDIFNSADEKSVNKDEFNSNIRINVTSTTSTTRQLEDLNIDNNRPAISQLSEFNLFDLKEFKSSIGNFANTTNNYI</sequence>
<keyword evidence="6" id="KW-1185">Reference proteome</keyword>
<dbReference type="AlphaFoldDB" id="A0A9N9CX90"/>
<evidence type="ECO:0000313" key="5">
    <source>
        <dbReference type="EMBL" id="CAG8615371.1"/>
    </source>
</evidence>
<evidence type="ECO:0000256" key="3">
    <source>
        <dbReference type="ARBA" id="ARBA00023134"/>
    </source>
</evidence>
<dbReference type="EMBL" id="CAJVPY010004297">
    <property type="protein sequence ID" value="CAG8615371.1"/>
    <property type="molecule type" value="Genomic_DNA"/>
</dbReference>
<proteinExistence type="inferred from homology"/>
<keyword evidence="2" id="KW-0547">Nucleotide-binding</keyword>
<keyword evidence="3" id="KW-0342">GTP-binding</keyword>
<dbReference type="InterPro" id="IPR050305">
    <property type="entry name" value="Small_GTPase_Rab"/>
</dbReference>
<evidence type="ECO:0000256" key="2">
    <source>
        <dbReference type="ARBA" id="ARBA00022741"/>
    </source>
</evidence>
<dbReference type="InterPro" id="IPR001806">
    <property type="entry name" value="Small_GTPase"/>
</dbReference>
<evidence type="ECO:0000256" key="4">
    <source>
        <dbReference type="ARBA" id="ARBA00046278"/>
    </source>
</evidence>
<comment type="subcellular location">
    <subcellularLocation>
        <location evidence="4">Endomembrane system</location>
        <topology evidence="4">Lipid-anchor</topology>
        <orientation evidence="4">Cytoplasmic side</orientation>
    </subcellularLocation>
</comment>
<gene>
    <name evidence="5" type="ORF">DERYTH_LOCUS8359</name>
</gene>
<dbReference type="InterPro" id="IPR027417">
    <property type="entry name" value="P-loop_NTPase"/>
</dbReference>
<dbReference type="Proteomes" id="UP000789405">
    <property type="component" value="Unassembled WGS sequence"/>
</dbReference>
<accession>A0A9N9CX90</accession>
<reference evidence="5" key="1">
    <citation type="submission" date="2021-06" db="EMBL/GenBank/DDBJ databases">
        <authorList>
            <person name="Kallberg Y."/>
            <person name="Tangrot J."/>
            <person name="Rosling A."/>
        </authorList>
    </citation>
    <scope>NUCLEOTIDE SEQUENCE</scope>
    <source>
        <strain evidence="5">MA453B</strain>
    </source>
</reference>
<dbReference type="Pfam" id="PF00071">
    <property type="entry name" value="Ras"/>
    <property type="match status" value="2"/>
</dbReference>
<evidence type="ECO:0000313" key="6">
    <source>
        <dbReference type="Proteomes" id="UP000789405"/>
    </source>
</evidence>
<organism evidence="5 6">
    <name type="scientific">Dentiscutata erythropus</name>
    <dbReference type="NCBI Taxonomy" id="1348616"/>
    <lineage>
        <taxon>Eukaryota</taxon>
        <taxon>Fungi</taxon>
        <taxon>Fungi incertae sedis</taxon>
        <taxon>Mucoromycota</taxon>
        <taxon>Glomeromycotina</taxon>
        <taxon>Glomeromycetes</taxon>
        <taxon>Diversisporales</taxon>
        <taxon>Gigasporaceae</taxon>
        <taxon>Dentiscutata</taxon>
    </lineage>
</organism>
<dbReference type="SMART" id="SM00175">
    <property type="entry name" value="RAB"/>
    <property type="match status" value="1"/>
</dbReference>
<protein>
    <submittedName>
        <fullName evidence="5">27214_t:CDS:1</fullName>
    </submittedName>
</protein>
<name>A0A9N9CX90_9GLOM</name>
<dbReference type="PROSITE" id="PS51421">
    <property type="entry name" value="RAS"/>
    <property type="match status" value="1"/>
</dbReference>